<dbReference type="AlphaFoldDB" id="G9ZRQ7"/>
<evidence type="ECO:0000313" key="2">
    <source>
        <dbReference type="Proteomes" id="UP000004625"/>
    </source>
</evidence>
<dbReference type="HOGENOM" id="CLU_2916718_0_0_9"/>
<dbReference type="EMBL" id="AGEY01000184">
    <property type="protein sequence ID" value="EHL96275.1"/>
    <property type="molecule type" value="Genomic_DNA"/>
</dbReference>
<protein>
    <submittedName>
        <fullName evidence="1">Uncharacterized protein</fullName>
    </submittedName>
</protein>
<dbReference type="PATRIC" id="fig|797515.3.peg.2181"/>
<evidence type="ECO:0000313" key="1">
    <source>
        <dbReference type="EMBL" id="EHL96275.1"/>
    </source>
</evidence>
<proteinExistence type="predicted"/>
<organism evidence="1 2">
    <name type="scientific">Lentilactobacillus parafarraginis F0439</name>
    <dbReference type="NCBI Taxonomy" id="797515"/>
    <lineage>
        <taxon>Bacteria</taxon>
        <taxon>Bacillati</taxon>
        <taxon>Bacillota</taxon>
        <taxon>Bacilli</taxon>
        <taxon>Lactobacillales</taxon>
        <taxon>Lactobacillaceae</taxon>
        <taxon>Lentilactobacillus</taxon>
    </lineage>
</organism>
<dbReference type="STRING" id="797515.HMPREF9103_02418"/>
<dbReference type="eggNOG" id="ENOG50318YV">
    <property type="taxonomic scope" value="Bacteria"/>
</dbReference>
<name>G9ZRQ7_9LACO</name>
<gene>
    <name evidence="1" type="ORF">HMPREF9103_02418</name>
</gene>
<comment type="caution">
    <text evidence="1">The sequence shown here is derived from an EMBL/GenBank/DDBJ whole genome shotgun (WGS) entry which is preliminary data.</text>
</comment>
<reference evidence="1 2" key="1">
    <citation type="submission" date="2011-09" db="EMBL/GenBank/DDBJ databases">
        <authorList>
            <person name="Weinstock G."/>
            <person name="Sodergren E."/>
            <person name="Clifton S."/>
            <person name="Fulton L."/>
            <person name="Fulton B."/>
            <person name="Courtney L."/>
            <person name="Fronick C."/>
            <person name="Harrison M."/>
            <person name="Strong C."/>
            <person name="Farmer C."/>
            <person name="Delahaunty K."/>
            <person name="Markovic C."/>
            <person name="Hall O."/>
            <person name="Minx P."/>
            <person name="Tomlinson C."/>
            <person name="Mitreva M."/>
            <person name="Hou S."/>
            <person name="Chen J."/>
            <person name="Wollam A."/>
            <person name="Pepin K.H."/>
            <person name="Johnson M."/>
            <person name="Bhonagiri V."/>
            <person name="Zhang X."/>
            <person name="Suruliraj S."/>
            <person name="Warren W."/>
            <person name="Chinwalla A."/>
            <person name="Mardis E.R."/>
            <person name="Wilson R.K."/>
        </authorList>
    </citation>
    <scope>NUCLEOTIDE SEQUENCE [LARGE SCALE GENOMIC DNA]</scope>
    <source>
        <strain evidence="1 2">F0439</strain>
    </source>
</reference>
<accession>G9ZRQ7</accession>
<sequence length="76" mass="8881">MSMKLVQTKNWRSLSMKIKLANGIKAVKYARLRVAGLERAYDQESNPKVKRALLTYLRKEKDKLSDYEVTGIYEED</sequence>
<dbReference type="Proteomes" id="UP000004625">
    <property type="component" value="Unassembled WGS sequence"/>
</dbReference>
<keyword evidence="2" id="KW-1185">Reference proteome</keyword>